<accession>A0AAV0BK55</accession>
<feature type="signal peptide" evidence="1">
    <location>
        <begin position="1"/>
        <end position="18"/>
    </location>
</feature>
<proteinExistence type="predicted"/>
<dbReference type="AlphaFoldDB" id="A0AAV0BK55"/>
<reference evidence="2" key="1">
    <citation type="submission" date="2022-06" db="EMBL/GenBank/DDBJ databases">
        <authorList>
            <consortium name="SYNGENTA / RWTH Aachen University"/>
        </authorList>
    </citation>
    <scope>NUCLEOTIDE SEQUENCE</scope>
</reference>
<feature type="chain" id="PRO_5043594638" evidence="1">
    <location>
        <begin position="19"/>
        <end position="284"/>
    </location>
</feature>
<organism evidence="2 3">
    <name type="scientific">Phakopsora pachyrhizi</name>
    <name type="common">Asian soybean rust disease fungus</name>
    <dbReference type="NCBI Taxonomy" id="170000"/>
    <lineage>
        <taxon>Eukaryota</taxon>
        <taxon>Fungi</taxon>
        <taxon>Dikarya</taxon>
        <taxon>Basidiomycota</taxon>
        <taxon>Pucciniomycotina</taxon>
        <taxon>Pucciniomycetes</taxon>
        <taxon>Pucciniales</taxon>
        <taxon>Phakopsoraceae</taxon>
        <taxon>Phakopsora</taxon>
    </lineage>
</organism>
<dbReference type="InterPro" id="IPR036412">
    <property type="entry name" value="HAD-like_sf"/>
</dbReference>
<keyword evidence="1" id="KW-0732">Signal</keyword>
<evidence type="ECO:0000256" key="1">
    <source>
        <dbReference type="SAM" id="SignalP"/>
    </source>
</evidence>
<gene>
    <name evidence="2" type="ORF">PPACK8108_LOCUS21178</name>
</gene>
<dbReference type="EMBL" id="CALTRL010005796">
    <property type="protein sequence ID" value="CAH7686522.1"/>
    <property type="molecule type" value="Genomic_DNA"/>
</dbReference>
<keyword evidence="3" id="KW-1185">Reference proteome</keyword>
<dbReference type="Proteomes" id="UP001153365">
    <property type="component" value="Unassembled WGS sequence"/>
</dbReference>
<evidence type="ECO:0000313" key="2">
    <source>
        <dbReference type="EMBL" id="CAH7686522.1"/>
    </source>
</evidence>
<name>A0AAV0BK55_PHAPC</name>
<protein>
    <submittedName>
        <fullName evidence="2">Expressed protein</fullName>
    </submittedName>
</protein>
<evidence type="ECO:0000313" key="3">
    <source>
        <dbReference type="Proteomes" id="UP001153365"/>
    </source>
</evidence>
<sequence>MQKLYILLLFSIIKLCSSGLIGFEAERINNPNTWKTVGEIHEITPTELSRQITAGSPIIISDFHKTLIGDEKDPNQWKRLKKLMTKVTEHTRFVIISRGFSEKMIENLAHLNGLSIFQGMGSIFYHDGQYIELFPNVFGEFNFIKRKIIEPVLTKKNIAEEIQRRIGVAREEEEPVIKLEWKVDHVPGKGSVRLLPSNCDKLDLLKFYLEKIQAENPNLISLGNGAEDEALHGFVNNQKHFENDVFESVLVRKPDEKDPNRMSVAKNRMKNFEEVHKFLEIYSS</sequence>
<dbReference type="SUPFAM" id="SSF56784">
    <property type="entry name" value="HAD-like"/>
    <property type="match status" value="1"/>
</dbReference>
<comment type="caution">
    <text evidence="2">The sequence shown here is derived from an EMBL/GenBank/DDBJ whole genome shotgun (WGS) entry which is preliminary data.</text>
</comment>